<evidence type="ECO:0000313" key="9">
    <source>
        <dbReference type="Proteomes" id="UP000018050"/>
    </source>
</evidence>
<dbReference type="Proteomes" id="UP000018050">
    <property type="component" value="Unassembled WGS sequence"/>
</dbReference>
<organism evidence="8 9">
    <name type="scientific">Eimeria acervulina</name>
    <name type="common">Coccidian parasite</name>
    <dbReference type="NCBI Taxonomy" id="5801"/>
    <lineage>
        <taxon>Eukaryota</taxon>
        <taxon>Sar</taxon>
        <taxon>Alveolata</taxon>
        <taxon>Apicomplexa</taxon>
        <taxon>Conoidasida</taxon>
        <taxon>Coccidia</taxon>
        <taxon>Eucoccidiorida</taxon>
        <taxon>Eimeriorina</taxon>
        <taxon>Eimeriidae</taxon>
        <taxon>Eimeria</taxon>
    </lineage>
</organism>
<dbReference type="Gene3D" id="3.40.50.1820">
    <property type="entry name" value="alpha/beta hydrolase"/>
    <property type="match status" value="2"/>
</dbReference>
<dbReference type="VEuPathDB" id="ToxoDB:EAH_00051400"/>
<keyword evidence="9" id="KW-1185">Reference proteome</keyword>
<evidence type="ECO:0000256" key="3">
    <source>
        <dbReference type="ARBA" id="ARBA00022729"/>
    </source>
</evidence>
<evidence type="ECO:0000256" key="2">
    <source>
        <dbReference type="ARBA" id="ARBA00022670"/>
    </source>
</evidence>
<feature type="compositionally biased region" description="Low complexity" evidence="6">
    <location>
        <begin position="297"/>
        <end position="312"/>
    </location>
</feature>
<feature type="chain" id="PRO_5004671883" evidence="7">
    <location>
        <begin position="31"/>
        <end position="420"/>
    </location>
</feature>
<dbReference type="InterPro" id="IPR008758">
    <property type="entry name" value="Peptidase_S28"/>
</dbReference>
<proteinExistence type="inferred from homology"/>
<reference evidence="8" key="1">
    <citation type="submission" date="2013-10" db="EMBL/GenBank/DDBJ databases">
        <title>Genomic analysis of the causative agents of coccidiosis in chickens.</title>
        <authorList>
            <person name="Reid A.J."/>
            <person name="Blake D."/>
            <person name="Billington K."/>
            <person name="Browne H."/>
            <person name="Dunn M."/>
            <person name="Hung S."/>
            <person name="Kawahara F."/>
            <person name="Miranda-Saavedra D."/>
            <person name="Mourier T."/>
            <person name="Nagra H."/>
            <person name="Otto T.D."/>
            <person name="Rawlings N."/>
            <person name="Sanchez A."/>
            <person name="Sanders M."/>
            <person name="Subramaniam C."/>
            <person name="Tay Y."/>
            <person name="Dear P."/>
            <person name="Doerig C."/>
            <person name="Gruber A."/>
            <person name="Parkinson J."/>
            <person name="Shirley M."/>
            <person name="Wan K.L."/>
            <person name="Berriman M."/>
            <person name="Tomley F."/>
            <person name="Pain A."/>
        </authorList>
    </citation>
    <scope>NUCLEOTIDE SEQUENCE</scope>
    <source>
        <strain evidence="8">Houghton</strain>
    </source>
</reference>
<name>U6H0L7_EIMAC</name>
<feature type="signal peptide" evidence="7">
    <location>
        <begin position="1"/>
        <end position="30"/>
    </location>
</feature>
<evidence type="ECO:0000256" key="7">
    <source>
        <dbReference type="SAM" id="SignalP"/>
    </source>
</evidence>
<dbReference type="GO" id="GO:0006508">
    <property type="term" value="P:proteolysis"/>
    <property type="evidence" value="ECO:0007669"/>
    <property type="project" value="UniProtKB-KW"/>
</dbReference>
<dbReference type="OrthoDB" id="348444at2759"/>
<dbReference type="PANTHER" id="PTHR11010:SF38">
    <property type="entry name" value="LYSOSOMAL PRO-X CARBOXYPEPTIDASE"/>
    <property type="match status" value="1"/>
</dbReference>
<feature type="region of interest" description="Disordered" evidence="6">
    <location>
        <begin position="293"/>
        <end position="339"/>
    </location>
</feature>
<evidence type="ECO:0000256" key="1">
    <source>
        <dbReference type="ARBA" id="ARBA00011079"/>
    </source>
</evidence>
<dbReference type="GO" id="GO:0008239">
    <property type="term" value="F:dipeptidyl-peptidase activity"/>
    <property type="evidence" value="ECO:0007669"/>
    <property type="project" value="TreeGrafter"/>
</dbReference>
<dbReference type="EMBL" id="HG673650">
    <property type="protein sequence ID" value="CDI84309.1"/>
    <property type="molecule type" value="Genomic_DNA"/>
</dbReference>
<dbReference type="GeneID" id="25273210"/>
<evidence type="ECO:0000313" key="8">
    <source>
        <dbReference type="EMBL" id="CDI84309.1"/>
    </source>
</evidence>
<keyword evidence="3 7" id="KW-0732">Signal</keyword>
<dbReference type="RefSeq" id="XP_013246685.1">
    <property type="nucleotide sequence ID" value="XM_013391231.1"/>
</dbReference>
<dbReference type="PANTHER" id="PTHR11010">
    <property type="entry name" value="PROTEASE S28 PRO-X CARBOXYPEPTIDASE-RELATED"/>
    <property type="match status" value="1"/>
</dbReference>
<keyword evidence="8" id="KW-0121">Carboxypeptidase</keyword>
<accession>U6H0L7</accession>
<dbReference type="AlphaFoldDB" id="U6H0L7"/>
<dbReference type="OMA" id="NTRLWMW"/>
<dbReference type="InterPro" id="IPR029058">
    <property type="entry name" value="AB_hydrolase_fold"/>
</dbReference>
<keyword evidence="4" id="KW-0378">Hydrolase</keyword>
<protein>
    <submittedName>
        <fullName evidence="8">Serine carboxypeptidase S28, putative</fullName>
    </submittedName>
</protein>
<dbReference type="GO" id="GO:0004180">
    <property type="term" value="F:carboxypeptidase activity"/>
    <property type="evidence" value="ECO:0007669"/>
    <property type="project" value="UniProtKB-KW"/>
</dbReference>
<dbReference type="SUPFAM" id="SSF53474">
    <property type="entry name" value="alpha/beta-Hydrolases"/>
    <property type="match status" value="1"/>
</dbReference>
<dbReference type="Pfam" id="PF05577">
    <property type="entry name" value="Peptidase_S28"/>
    <property type="match status" value="1"/>
</dbReference>
<keyword evidence="5" id="KW-0325">Glycoprotein</keyword>
<evidence type="ECO:0000256" key="5">
    <source>
        <dbReference type="ARBA" id="ARBA00023180"/>
    </source>
</evidence>
<reference evidence="8" key="2">
    <citation type="submission" date="2013-10" db="EMBL/GenBank/DDBJ databases">
        <authorList>
            <person name="Aslett M."/>
        </authorList>
    </citation>
    <scope>NUCLEOTIDE SEQUENCE</scope>
    <source>
        <strain evidence="8">Houghton</strain>
    </source>
</reference>
<evidence type="ECO:0000256" key="4">
    <source>
        <dbReference type="ARBA" id="ARBA00022801"/>
    </source>
</evidence>
<comment type="similarity">
    <text evidence="1">Belongs to the peptidase S28 family.</text>
</comment>
<gene>
    <name evidence="8" type="ORF">EAH_00051400</name>
</gene>
<sequence>MQVSRTGCVQVLLLLLLLQLLLLQLQQAAATKWFLFGRPQGSAADSCNRSGEEIHLEAQWFEQPLDHFDPILQAEGRKWKQRYFELLHQDPQQQQQQQQQQQGNQLPRPMFVYIGGEAAIAPTDITGGRALADLAAFIEAKRRERAKAQKVSPSHIPVVVFGCSYPGSLAAFARLKYPFLISGAISSSSPLQAKESFFAFDAAVKAGLPPRCAAAAAAGLAALSSRMQDTTLAEQELHRFGCEDVPIQTNTEKTAFVYSVVDAVAEAVQYNRPTERPLVESLCSSLGFVAADVPPDSSSSSNSSSSSSSSSSRIKPKMSSAHVVEYEEEEEREKKEKKEAGVVFREETRDRDRDRDRDREEHLLQGLAKYFKESYSRKQTNCRSLNMLAATDTRLDNSVLSNTRLWMWQSCSQFGFWQVR</sequence>
<keyword evidence="2" id="KW-0645">Protease</keyword>
<dbReference type="GO" id="GO:0070008">
    <property type="term" value="F:serine-type exopeptidase activity"/>
    <property type="evidence" value="ECO:0007669"/>
    <property type="project" value="InterPro"/>
</dbReference>
<evidence type="ECO:0000256" key="6">
    <source>
        <dbReference type="SAM" id="MobiDB-lite"/>
    </source>
</evidence>